<sequence length="218" mass="24523">QPSKEFQGFFQIAEGCLPKKFNNETPSNLPKQSKVASRQQSTTKTIPNKGPNVACTTETQSISTKNAKVASKKQNVASKKQKVASKNQKVTSKKQSNTKALTNKEHERGEEIPHVPAPKVVEEQNNAVEDGDDTANKGLFPSKYLKQIRNRQRTHKKKQRRRIKRPRWMTTTANILMTLQKSSLTLNGIMNTMTWTAFNATMTKKFAVASCVCFPIFL</sequence>
<dbReference type="AlphaFoldDB" id="A0ABD3QHK3"/>
<feature type="compositionally biased region" description="Polar residues" evidence="1">
    <location>
        <begin position="54"/>
        <end position="101"/>
    </location>
</feature>
<gene>
    <name evidence="2" type="ORF">HJC23_007411</name>
</gene>
<accession>A0ABD3QHK3</accession>
<name>A0ABD3QHK3_9STRA</name>
<feature type="compositionally biased region" description="Polar residues" evidence="1">
    <location>
        <begin position="23"/>
        <end position="46"/>
    </location>
</feature>
<evidence type="ECO:0000313" key="2">
    <source>
        <dbReference type="EMBL" id="KAL3799938.1"/>
    </source>
</evidence>
<dbReference type="Proteomes" id="UP001516023">
    <property type="component" value="Unassembled WGS sequence"/>
</dbReference>
<proteinExistence type="predicted"/>
<reference evidence="2 3" key="1">
    <citation type="journal article" date="2020" name="G3 (Bethesda)">
        <title>Improved Reference Genome for Cyclotella cryptica CCMP332, a Model for Cell Wall Morphogenesis, Salinity Adaptation, and Lipid Production in Diatoms (Bacillariophyta).</title>
        <authorList>
            <person name="Roberts W.R."/>
            <person name="Downey K.M."/>
            <person name="Ruck E.C."/>
            <person name="Traller J.C."/>
            <person name="Alverson A.J."/>
        </authorList>
    </citation>
    <scope>NUCLEOTIDE SEQUENCE [LARGE SCALE GENOMIC DNA]</scope>
    <source>
        <strain evidence="2 3">CCMP332</strain>
    </source>
</reference>
<feature type="region of interest" description="Disordered" evidence="1">
    <location>
        <begin position="21"/>
        <end position="139"/>
    </location>
</feature>
<dbReference type="EMBL" id="JABMIG020000035">
    <property type="protein sequence ID" value="KAL3799938.1"/>
    <property type="molecule type" value="Genomic_DNA"/>
</dbReference>
<comment type="caution">
    <text evidence="2">The sequence shown here is derived from an EMBL/GenBank/DDBJ whole genome shotgun (WGS) entry which is preliminary data.</text>
</comment>
<evidence type="ECO:0000256" key="1">
    <source>
        <dbReference type="SAM" id="MobiDB-lite"/>
    </source>
</evidence>
<keyword evidence="3" id="KW-1185">Reference proteome</keyword>
<evidence type="ECO:0000313" key="3">
    <source>
        <dbReference type="Proteomes" id="UP001516023"/>
    </source>
</evidence>
<organism evidence="2 3">
    <name type="scientific">Cyclotella cryptica</name>
    <dbReference type="NCBI Taxonomy" id="29204"/>
    <lineage>
        <taxon>Eukaryota</taxon>
        <taxon>Sar</taxon>
        <taxon>Stramenopiles</taxon>
        <taxon>Ochrophyta</taxon>
        <taxon>Bacillariophyta</taxon>
        <taxon>Coscinodiscophyceae</taxon>
        <taxon>Thalassiosirophycidae</taxon>
        <taxon>Stephanodiscales</taxon>
        <taxon>Stephanodiscaceae</taxon>
        <taxon>Cyclotella</taxon>
    </lineage>
</organism>
<feature type="compositionally biased region" description="Basic and acidic residues" evidence="1">
    <location>
        <begin position="102"/>
        <end position="113"/>
    </location>
</feature>
<protein>
    <submittedName>
        <fullName evidence="2">Uncharacterized protein</fullName>
    </submittedName>
</protein>
<feature type="non-terminal residue" evidence="2">
    <location>
        <position position="1"/>
    </location>
</feature>